<sequence length="76" mass="8674">MTFCGNKFRTKANLLLNEALLFSGPPPSYVPSFHTYLIRTADGAHYFKLQIVSWYDEHIEIGDTGGKISFYVEEVK</sequence>
<accession>A0AAX2GZQ6</accession>
<name>A0AAX2GZQ6_9FLAO</name>
<dbReference type="Pfam" id="PF14064">
    <property type="entry name" value="HmuY"/>
    <property type="match status" value="1"/>
</dbReference>
<protein>
    <submittedName>
        <fullName evidence="1">Uncharacterized protein</fullName>
    </submittedName>
</protein>
<dbReference type="CDD" id="cd12105">
    <property type="entry name" value="HmuY"/>
    <property type="match status" value="1"/>
</dbReference>
<dbReference type="InterPro" id="IPR025921">
    <property type="entry name" value="HmuY"/>
</dbReference>
<organism evidence="1 2">
    <name type="scientific">Capnocytophaga haemolytica</name>
    <dbReference type="NCBI Taxonomy" id="45243"/>
    <lineage>
        <taxon>Bacteria</taxon>
        <taxon>Pseudomonadati</taxon>
        <taxon>Bacteroidota</taxon>
        <taxon>Flavobacteriia</taxon>
        <taxon>Flavobacteriales</taxon>
        <taxon>Flavobacteriaceae</taxon>
        <taxon>Capnocytophaga</taxon>
    </lineage>
</organism>
<dbReference type="RefSeq" id="WP_231909899.1">
    <property type="nucleotide sequence ID" value="NZ_CP014227.1"/>
</dbReference>
<dbReference type="EMBL" id="LT906449">
    <property type="protein sequence ID" value="SNV14617.1"/>
    <property type="molecule type" value="Genomic_DNA"/>
</dbReference>
<dbReference type="AlphaFoldDB" id="A0AAX2GZQ6"/>
<dbReference type="Proteomes" id="UP000215539">
    <property type="component" value="Chromosome 1"/>
</dbReference>
<reference evidence="1 2" key="1">
    <citation type="submission" date="2017-06" db="EMBL/GenBank/DDBJ databases">
        <authorList>
            <consortium name="Pathogen Informatics"/>
        </authorList>
    </citation>
    <scope>NUCLEOTIDE SEQUENCE [LARGE SCALE GENOMIC DNA]</scope>
    <source>
        <strain evidence="1 2">NCTC12947</strain>
    </source>
</reference>
<evidence type="ECO:0000313" key="1">
    <source>
        <dbReference type="EMBL" id="SNV14617.1"/>
    </source>
</evidence>
<proteinExistence type="predicted"/>
<evidence type="ECO:0000313" key="2">
    <source>
        <dbReference type="Proteomes" id="UP000215539"/>
    </source>
</evidence>
<gene>
    <name evidence="1" type="ORF">SAMEA44541418_01887</name>
</gene>